<dbReference type="EMBL" id="CAJHUC010002193">
    <property type="protein sequence ID" value="CAD7703378.1"/>
    <property type="molecule type" value="Genomic_DNA"/>
</dbReference>
<dbReference type="InterPro" id="IPR002014">
    <property type="entry name" value="VHS_dom"/>
</dbReference>
<feature type="compositionally biased region" description="Basic and acidic residues" evidence="1">
    <location>
        <begin position="493"/>
        <end position="504"/>
    </location>
</feature>
<organism evidence="3 4">
    <name type="scientific">Ostreobium quekettii</name>
    <dbReference type="NCBI Taxonomy" id="121088"/>
    <lineage>
        <taxon>Eukaryota</taxon>
        <taxon>Viridiplantae</taxon>
        <taxon>Chlorophyta</taxon>
        <taxon>core chlorophytes</taxon>
        <taxon>Ulvophyceae</taxon>
        <taxon>TCBD clade</taxon>
        <taxon>Bryopsidales</taxon>
        <taxon>Ostreobineae</taxon>
        <taxon>Ostreobiaceae</taxon>
        <taxon>Ostreobium</taxon>
    </lineage>
</organism>
<feature type="compositionally biased region" description="Basic and acidic residues" evidence="1">
    <location>
        <begin position="593"/>
        <end position="605"/>
    </location>
</feature>
<feature type="region of interest" description="Disordered" evidence="1">
    <location>
        <begin position="174"/>
        <end position="244"/>
    </location>
</feature>
<proteinExistence type="predicted"/>
<reference evidence="3" key="1">
    <citation type="submission" date="2020-12" db="EMBL/GenBank/DDBJ databases">
        <authorList>
            <person name="Iha C."/>
        </authorList>
    </citation>
    <scope>NUCLEOTIDE SEQUENCE</scope>
</reference>
<keyword evidence="4" id="KW-1185">Reference proteome</keyword>
<dbReference type="Gene3D" id="1.25.40.90">
    <property type="match status" value="1"/>
</dbReference>
<gene>
    <name evidence="3" type="ORF">OSTQU699_LOCUS8735</name>
</gene>
<feature type="domain" description="VHS" evidence="2">
    <location>
        <begin position="15"/>
        <end position="139"/>
    </location>
</feature>
<dbReference type="InterPro" id="IPR008942">
    <property type="entry name" value="ENTH_VHS"/>
</dbReference>
<dbReference type="OrthoDB" id="549877at2759"/>
<feature type="compositionally biased region" description="Basic residues" evidence="1">
    <location>
        <begin position="854"/>
        <end position="875"/>
    </location>
</feature>
<dbReference type="AlphaFoldDB" id="A0A8S1J882"/>
<evidence type="ECO:0000313" key="4">
    <source>
        <dbReference type="Proteomes" id="UP000708148"/>
    </source>
</evidence>
<comment type="caution">
    <text evidence="3">The sequence shown here is derived from an EMBL/GenBank/DDBJ whole genome shotgun (WGS) entry which is preliminary data.</text>
</comment>
<dbReference type="GO" id="GO:0043130">
    <property type="term" value="F:ubiquitin binding"/>
    <property type="evidence" value="ECO:0007669"/>
    <property type="project" value="InterPro"/>
</dbReference>
<name>A0A8S1J882_9CHLO</name>
<evidence type="ECO:0000313" key="3">
    <source>
        <dbReference type="EMBL" id="CAD7703378.1"/>
    </source>
</evidence>
<feature type="compositionally biased region" description="Basic and acidic residues" evidence="1">
    <location>
        <begin position="748"/>
        <end position="771"/>
    </location>
</feature>
<feature type="compositionally biased region" description="Polar residues" evidence="1">
    <location>
        <begin position="529"/>
        <end position="547"/>
    </location>
</feature>
<evidence type="ECO:0000259" key="2">
    <source>
        <dbReference type="PROSITE" id="PS50179"/>
    </source>
</evidence>
<protein>
    <recommendedName>
        <fullName evidence="2">VHS domain-containing protein</fullName>
    </recommendedName>
</protein>
<dbReference type="GO" id="GO:0035091">
    <property type="term" value="F:phosphatidylinositol binding"/>
    <property type="evidence" value="ECO:0007669"/>
    <property type="project" value="InterPro"/>
</dbReference>
<feature type="compositionally biased region" description="Polar residues" evidence="1">
    <location>
        <begin position="676"/>
        <end position="687"/>
    </location>
</feature>
<dbReference type="SUPFAM" id="SSF48464">
    <property type="entry name" value="ENTH/VHS domain"/>
    <property type="match status" value="1"/>
</dbReference>
<feature type="region of interest" description="Disordered" evidence="1">
    <location>
        <begin position="487"/>
        <end position="610"/>
    </location>
</feature>
<feature type="region of interest" description="Disordered" evidence="1">
    <location>
        <begin position="745"/>
        <end position="885"/>
    </location>
</feature>
<feature type="compositionally biased region" description="Polar residues" evidence="1">
    <location>
        <begin position="220"/>
        <end position="238"/>
    </location>
</feature>
<feature type="compositionally biased region" description="Basic and acidic residues" evidence="1">
    <location>
        <begin position="518"/>
        <end position="528"/>
    </location>
</feature>
<evidence type="ECO:0000256" key="1">
    <source>
        <dbReference type="SAM" id="MobiDB-lite"/>
    </source>
</evidence>
<feature type="compositionally biased region" description="Polar residues" evidence="1">
    <location>
        <begin position="560"/>
        <end position="569"/>
    </location>
</feature>
<feature type="region of interest" description="Disordered" evidence="1">
    <location>
        <begin position="667"/>
        <end position="687"/>
    </location>
</feature>
<sequence length="956" mass="105235">MSRVDKERDALLLPALDKAAGGVQWSSVARLMNMVREANSISKHLRYSLKARLTCGEEPRVLNTLTVLHTISLNGSLEVRKQLSDTKHLKLLEKVYMSFSTGLAAAAVCQMLVDWTFMFSNEELGQKSARLMKHLRSKGAPALRATQIATERREEIMLGVPILRFVHGMDFGTPHSQPAADVHTGGSHGSQTGGGDAAPTKESKLSKLKRLFSRAPSTPAPKTQVTPSLQQPRNNRWGNKQKDKTPAWVDEMLNRMPVDASDLMEIVGSIRTLKENGGSEADVSGMMVATEPLAKKVTTWHDWAQELVASQMDSIAADMMTGTRQASSKHANITLESSKLTRLLEANDEVQRVVVAWKRLQQEVAGQPIQANLDPIRTGGPQNFVRRSSSVAAPNSYREKVPDGSPNSFSAVETMHRRLEVANNITPRMPDIPTGGELCYDLQSGDCGDVGVTPKPVCADRSPLGDCYAGVTPFRVDLDTPTLAEAEESYMPEGEKRSRFRDASQLDSSVARPGSEWRTVEENVREMSSKATKSFPRSSEGQMTAQANIRGGSDGFHSFSEPQSQSPTLSGRRPAQEGHARMSNYATASASVDQRRSEGAHKNRENNPFCRSSATECLHDGYDHSDGVQSEVVQPVQGVVTPVVSPFQRSSMSNMNPPMVPIEVKRRRSLQPAEKPTTTQRRTSTAVEPSLAVRAVMDNWNDPTRLCELSSSYAGISLEDPKPVNLSDGRDDDVIARVGLSSVASRRPVPDARGREQESVARASRKAEARVHPRSTRASRSAGRHEQHTSLASKYRRHPFGNLAAESQGSPDVKDEAQARTPAPRAPGRPQHPPKEQSMASRRKQGTRTDDRKRHTQQSHRAHKGTPRAKARSGRHSVPLSPDRKVLSVLENKMLLRSGAAPPKIVRASLDALREQRGHRIPALRVRFTQEHLRDVLHKMSEKPGRKLALSERGPR</sequence>
<accession>A0A8S1J882</accession>
<dbReference type="PROSITE" id="PS50179">
    <property type="entry name" value="VHS"/>
    <property type="match status" value="1"/>
</dbReference>
<dbReference type="Proteomes" id="UP000708148">
    <property type="component" value="Unassembled WGS sequence"/>
</dbReference>
<feature type="compositionally biased region" description="Gly residues" evidence="1">
    <location>
        <begin position="186"/>
        <end position="196"/>
    </location>
</feature>